<feature type="domain" description="Peptidase S1" evidence="7">
    <location>
        <begin position="1"/>
        <end position="179"/>
    </location>
</feature>
<protein>
    <recommendedName>
        <fullName evidence="7">Peptidase S1 domain-containing protein</fullName>
    </recommendedName>
</protein>
<accession>A0A803U0Q5</accession>
<evidence type="ECO:0000259" key="7">
    <source>
        <dbReference type="PROSITE" id="PS50240"/>
    </source>
</evidence>
<organism evidence="8 9">
    <name type="scientific">Anolis carolinensis</name>
    <name type="common">Green anole</name>
    <name type="synonym">American chameleon</name>
    <dbReference type="NCBI Taxonomy" id="28377"/>
    <lineage>
        <taxon>Eukaryota</taxon>
        <taxon>Metazoa</taxon>
        <taxon>Chordata</taxon>
        <taxon>Craniata</taxon>
        <taxon>Vertebrata</taxon>
        <taxon>Euteleostomi</taxon>
        <taxon>Lepidosauria</taxon>
        <taxon>Squamata</taxon>
        <taxon>Bifurcata</taxon>
        <taxon>Unidentata</taxon>
        <taxon>Episquamata</taxon>
        <taxon>Toxicofera</taxon>
        <taxon>Iguania</taxon>
        <taxon>Dactyloidae</taxon>
        <taxon>Anolis</taxon>
    </lineage>
</organism>
<comment type="similarity">
    <text evidence="6">Belongs to the peptidase S1 family. CLIP subfamily.</text>
</comment>
<dbReference type="PANTHER" id="PTHR24264:SF20">
    <property type="entry name" value="TRYPSIN-LIKE"/>
    <property type="match status" value="1"/>
</dbReference>
<reference evidence="8" key="2">
    <citation type="submission" date="2025-08" db="UniProtKB">
        <authorList>
            <consortium name="Ensembl"/>
        </authorList>
    </citation>
    <scope>IDENTIFICATION</scope>
</reference>
<evidence type="ECO:0000256" key="4">
    <source>
        <dbReference type="ARBA" id="ARBA00022825"/>
    </source>
</evidence>
<keyword evidence="5" id="KW-1015">Disulfide bond</keyword>
<keyword evidence="9" id="KW-1185">Reference proteome</keyword>
<dbReference type="GeneTree" id="ENSGT01050000244971"/>
<dbReference type="InterPro" id="IPR009003">
    <property type="entry name" value="Peptidase_S1_PA"/>
</dbReference>
<dbReference type="GO" id="GO:0005615">
    <property type="term" value="C:extracellular space"/>
    <property type="evidence" value="ECO:0000318"/>
    <property type="project" value="GO_Central"/>
</dbReference>
<dbReference type="InParanoid" id="A0A803U0Q5"/>
<dbReference type="InterPro" id="IPR001254">
    <property type="entry name" value="Trypsin_dom"/>
</dbReference>
<reference evidence="8" key="1">
    <citation type="submission" date="2009-12" db="EMBL/GenBank/DDBJ databases">
        <title>The Genome Sequence of Anolis carolinensis (Green Anole Lizard).</title>
        <authorList>
            <consortium name="The Genome Sequencing Platform"/>
            <person name="Di Palma F."/>
            <person name="Alfoldi J."/>
            <person name="Heiman D."/>
            <person name="Young S."/>
            <person name="Grabherr M."/>
            <person name="Johnson J."/>
            <person name="Lander E.S."/>
            <person name="Lindblad-Toh K."/>
        </authorList>
    </citation>
    <scope>NUCLEOTIDE SEQUENCE [LARGE SCALE GENOMIC DNA]</scope>
    <source>
        <strain evidence="8">JBL SC #1</strain>
    </source>
</reference>
<dbReference type="InterPro" id="IPR001314">
    <property type="entry name" value="Peptidase_S1A"/>
</dbReference>
<sequence>MLIVAGEYSLSAFEGTEQVFRPARLLAHPDYNPVSKNADIMLIKLSRPLSYSPYVAVVPLLPRGSPGVREGRLCQVWGWGHTSAVGGRPSDTLRGVSLPLLPPAKCNASYAGAITRDMLCAGFRAGGKDACQGDSGGPLVCEGRVLGIVSWGHSCATPRFPGVYTAVAGFQKWIYKALTEK</sequence>
<comment type="similarity">
    <text evidence="1">Belongs to the peptidase S1 family. Snake venom subfamily.</text>
</comment>
<dbReference type="PRINTS" id="PR00722">
    <property type="entry name" value="CHYMOTRYPSIN"/>
</dbReference>
<evidence type="ECO:0000256" key="2">
    <source>
        <dbReference type="ARBA" id="ARBA00022670"/>
    </source>
</evidence>
<dbReference type="PANTHER" id="PTHR24264">
    <property type="entry name" value="TRYPSIN-RELATED"/>
    <property type="match status" value="1"/>
</dbReference>
<proteinExistence type="inferred from homology"/>
<dbReference type="Gene3D" id="2.40.10.10">
    <property type="entry name" value="Trypsin-like serine proteases"/>
    <property type="match status" value="2"/>
</dbReference>
<evidence type="ECO:0000256" key="3">
    <source>
        <dbReference type="ARBA" id="ARBA00022801"/>
    </source>
</evidence>
<dbReference type="Ensembl" id="ENSACAT00000043032.1">
    <property type="protein sequence ID" value="ENSACAP00000041045.1"/>
    <property type="gene ID" value="ENSACAG00000035200.1"/>
</dbReference>
<keyword evidence="4" id="KW-0720">Serine protease</keyword>
<evidence type="ECO:0000313" key="8">
    <source>
        <dbReference type="Ensembl" id="ENSACAP00000041045.1"/>
    </source>
</evidence>
<dbReference type="SMART" id="SM00020">
    <property type="entry name" value="Tryp_SPc"/>
    <property type="match status" value="1"/>
</dbReference>
<dbReference type="GO" id="GO:0006508">
    <property type="term" value="P:proteolysis"/>
    <property type="evidence" value="ECO:0000318"/>
    <property type="project" value="GO_Central"/>
</dbReference>
<dbReference type="FunFam" id="2.40.10.10:FF:000002">
    <property type="entry name" value="Transmembrane protease serine"/>
    <property type="match status" value="1"/>
</dbReference>
<dbReference type="PROSITE" id="PS00135">
    <property type="entry name" value="TRYPSIN_SER"/>
    <property type="match status" value="1"/>
</dbReference>
<evidence type="ECO:0000256" key="5">
    <source>
        <dbReference type="ARBA" id="ARBA00023157"/>
    </source>
</evidence>
<dbReference type="GO" id="GO:0004252">
    <property type="term" value="F:serine-type endopeptidase activity"/>
    <property type="evidence" value="ECO:0000318"/>
    <property type="project" value="GO_Central"/>
</dbReference>
<evidence type="ECO:0000313" key="9">
    <source>
        <dbReference type="Proteomes" id="UP000001646"/>
    </source>
</evidence>
<dbReference type="CDD" id="cd00190">
    <property type="entry name" value="Tryp_SPc"/>
    <property type="match status" value="1"/>
</dbReference>
<dbReference type="FunFam" id="2.40.10.10:FF:000213">
    <property type="entry name" value="Si:dkey-33m11.7"/>
    <property type="match status" value="1"/>
</dbReference>
<name>A0A803U0Q5_ANOCA</name>
<dbReference type="Proteomes" id="UP000001646">
    <property type="component" value="Unplaced"/>
</dbReference>
<keyword evidence="2" id="KW-0645">Protease</keyword>
<evidence type="ECO:0000256" key="1">
    <source>
        <dbReference type="ARBA" id="ARBA00009228"/>
    </source>
</evidence>
<dbReference type="InterPro" id="IPR043504">
    <property type="entry name" value="Peptidase_S1_PA_chymotrypsin"/>
</dbReference>
<dbReference type="AlphaFoldDB" id="A0A803U0Q5"/>
<evidence type="ECO:0000256" key="6">
    <source>
        <dbReference type="ARBA" id="ARBA00024195"/>
    </source>
</evidence>
<dbReference type="GO" id="GO:0035821">
    <property type="term" value="P:modulation of process of another organism"/>
    <property type="evidence" value="ECO:0007669"/>
    <property type="project" value="UniProtKB-ARBA"/>
</dbReference>
<dbReference type="Pfam" id="PF00089">
    <property type="entry name" value="Trypsin"/>
    <property type="match status" value="1"/>
</dbReference>
<reference evidence="8" key="3">
    <citation type="submission" date="2025-09" db="UniProtKB">
        <authorList>
            <consortium name="Ensembl"/>
        </authorList>
    </citation>
    <scope>IDENTIFICATION</scope>
</reference>
<dbReference type="SUPFAM" id="SSF50494">
    <property type="entry name" value="Trypsin-like serine proteases"/>
    <property type="match status" value="1"/>
</dbReference>
<keyword evidence="3" id="KW-0378">Hydrolase</keyword>
<dbReference type="PROSITE" id="PS50240">
    <property type="entry name" value="TRYPSIN_DOM"/>
    <property type="match status" value="1"/>
</dbReference>
<dbReference type="InterPro" id="IPR050127">
    <property type="entry name" value="Serine_Proteases_S1"/>
</dbReference>
<dbReference type="InterPro" id="IPR033116">
    <property type="entry name" value="TRYPSIN_SER"/>
</dbReference>